<feature type="transmembrane region" description="Helical" evidence="5">
    <location>
        <begin position="56"/>
        <end position="76"/>
    </location>
</feature>
<feature type="transmembrane region" description="Helical" evidence="5">
    <location>
        <begin position="130"/>
        <end position="149"/>
    </location>
</feature>
<feature type="transmembrane region" description="Helical" evidence="5">
    <location>
        <begin position="186"/>
        <end position="206"/>
    </location>
</feature>
<feature type="transmembrane region" description="Helical" evidence="5">
    <location>
        <begin position="213"/>
        <end position="237"/>
    </location>
</feature>
<organism evidence="6 7">
    <name type="scientific">Lepeophtheirus salmonis</name>
    <name type="common">Salmon louse</name>
    <name type="synonym">Caligus salmonis</name>
    <dbReference type="NCBI Taxonomy" id="72036"/>
    <lineage>
        <taxon>Eukaryota</taxon>
        <taxon>Metazoa</taxon>
        <taxon>Ecdysozoa</taxon>
        <taxon>Arthropoda</taxon>
        <taxon>Crustacea</taxon>
        <taxon>Multicrustacea</taxon>
        <taxon>Hexanauplia</taxon>
        <taxon>Copepoda</taxon>
        <taxon>Siphonostomatoida</taxon>
        <taxon>Caligidae</taxon>
        <taxon>Lepeophtheirus</taxon>
    </lineage>
</organism>
<feature type="transmembrane region" description="Helical" evidence="5">
    <location>
        <begin position="96"/>
        <end position="118"/>
    </location>
</feature>
<evidence type="ECO:0000313" key="7">
    <source>
        <dbReference type="Proteomes" id="UP000675881"/>
    </source>
</evidence>
<evidence type="ECO:0000256" key="3">
    <source>
        <dbReference type="ARBA" id="ARBA00022989"/>
    </source>
</evidence>
<dbReference type="EMBL" id="HG994594">
    <property type="protein sequence ID" value="CAF2861452.1"/>
    <property type="molecule type" value="Genomic_DNA"/>
</dbReference>
<protein>
    <submittedName>
        <fullName evidence="6">GHITM</fullName>
    </submittedName>
</protein>
<comment type="similarity">
    <text evidence="5">Belongs to the BI1 family.</text>
</comment>
<accession>A0A7R8CM74</accession>
<keyword evidence="7" id="KW-1185">Reference proteome</keyword>
<dbReference type="GO" id="GO:0005743">
    <property type="term" value="C:mitochondrial inner membrane"/>
    <property type="evidence" value="ECO:0007669"/>
    <property type="project" value="TreeGrafter"/>
</dbReference>
<proteinExistence type="inferred from homology"/>
<dbReference type="Proteomes" id="UP000675881">
    <property type="component" value="Chromosome 15"/>
</dbReference>
<name>A0A7R8CM74_LEPSM</name>
<keyword evidence="4 5" id="KW-0472">Membrane</keyword>
<dbReference type="AlphaFoldDB" id="A0A7R8CM74"/>
<dbReference type="Pfam" id="PF01027">
    <property type="entry name" value="Bax1-I"/>
    <property type="match status" value="1"/>
</dbReference>
<keyword evidence="2 5" id="KW-0812">Transmembrane</keyword>
<evidence type="ECO:0000256" key="2">
    <source>
        <dbReference type="ARBA" id="ARBA00022692"/>
    </source>
</evidence>
<evidence type="ECO:0000256" key="5">
    <source>
        <dbReference type="RuleBase" id="RU004379"/>
    </source>
</evidence>
<dbReference type="OrthoDB" id="6285520at2759"/>
<comment type="subcellular location">
    <subcellularLocation>
        <location evidence="1">Membrane</location>
        <topology evidence="1">Multi-pass membrane protein</topology>
    </subcellularLocation>
</comment>
<evidence type="ECO:0000313" key="6">
    <source>
        <dbReference type="EMBL" id="CAF2861452.1"/>
    </source>
</evidence>
<reference evidence="6" key="1">
    <citation type="submission" date="2021-02" db="EMBL/GenBank/DDBJ databases">
        <authorList>
            <person name="Bekaert M."/>
        </authorList>
    </citation>
    <scope>NUCLEOTIDE SEQUENCE</scope>
    <source>
        <strain evidence="6">IoA-00</strain>
    </source>
</reference>
<sequence>MYAARLAFRFTPQNFRAYTQGGLSRNVLRRRTGAQAQTLKEPSANLKTPFSIGQGAVAGASVIGIGALAFYGLGLSNEPGTLEKSVAWPSYVQERIQSTFGYFGASLGVSALAATGVFRSPQLMGFVSGGGLLSLGVSMAAMIGSGYMMRSISYQESKGAKHLGMASSFFHIRCMRCSDLSLGGPLLLRAAMYTGGMLSALSIVSVTAPSEKFLYMGGPLAMGLGVVFASSIGSFFLPPPTSLLGASLYSMSLYGGLILFGGFVLYDTQKIIYRAETHSKICWMGSHQCIKWDFTLIH</sequence>
<dbReference type="PANTHER" id="PTHR23291:SF112">
    <property type="entry name" value="GROWTH HORMONE-INDUCIBLE TRANSMEMBRANE PROTEIN"/>
    <property type="match status" value="1"/>
</dbReference>
<keyword evidence="3 5" id="KW-1133">Transmembrane helix</keyword>
<evidence type="ECO:0000256" key="4">
    <source>
        <dbReference type="ARBA" id="ARBA00023136"/>
    </source>
</evidence>
<feature type="transmembrane region" description="Helical" evidence="5">
    <location>
        <begin position="243"/>
        <end position="266"/>
    </location>
</feature>
<gene>
    <name evidence="6" type="ORF">LSAA_5819</name>
</gene>
<evidence type="ECO:0000256" key="1">
    <source>
        <dbReference type="ARBA" id="ARBA00004141"/>
    </source>
</evidence>
<dbReference type="InterPro" id="IPR006214">
    <property type="entry name" value="Bax_inhibitor_1-related"/>
</dbReference>
<dbReference type="PANTHER" id="PTHR23291">
    <property type="entry name" value="BAX INHIBITOR-RELATED"/>
    <property type="match status" value="1"/>
</dbReference>